<dbReference type="Pfam" id="PF00672">
    <property type="entry name" value="HAMP"/>
    <property type="match status" value="1"/>
</dbReference>
<comment type="similarity">
    <text evidence="5">Belongs to the methyl-accepting chemotaxis (MCP) protein family.</text>
</comment>
<dbReference type="EMBL" id="JACHXK010000006">
    <property type="protein sequence ID" value="MBB3110940.1"/>
    <property type="molecule type" value="Genomic_DNA"/>
</dbReference>
<evidence type="ECO:0000259" key="9">
    <source>
        <dbReference type="PROSITE" id="PS50885"/>
    </source>
</evidence>
<dbReference type="Gene3D" id="1.10.287.950">
    <property type="entry name" value="Methyl-accepting chemotaxis protein"/>
    <property type="match status" value="1"/>
</dbReference>
<keyword evidence="4 6" id="KW-0807">Transducer</keyword>
<protein>
    <submittedName>
        <fullName evidence="10">Methyl-accepting chemotaxis protein</fullName>
    </submittedName>
</protein>
<keyword evidence="11" id="KW-1185">Reference proteome</keyword>
<evidence type="ECO:0000313" key="10">
    <source>
        <dbReference type="EMBL" id="MBB3110940.1"/>
    </source>
</evidence>
<gene>
    <name evidence="10" type="ORF">FHS18_003008</name>
</gene>
<dbReference type="PANTHER" id="PTHR32089:SF112">
    <property type="entry name" value="LYSOZYME-LIKE PROTEIN-RELATED"/>
    <property type="match status" value="1"/>
</dbReference>
<dbReference type="Gene3D" id="6.10.340.10">
    <property type="match status" value="1"/>
</dbReference>
<keyword evidence="3 7" id="KW-0472">Membrane</keyword>
<dbReference type="PANTHER" id="PTHR32089">
    <property type="entry name" value="METHYL-ACCEPTING CHEMOTAXIS PROTEIN MCPB"/>
    <property type="match status" value="1"/>
</dbReference>
<reference evidence="10 11" key="1">
    <citation type="submission" date="2020-08" db="EMBL/GenBank/DDBJ databases">
        <title>Genomic Encyclopedia of Type Strains, Phase III (KMG-III): the genomes of soil and plant-associated and newly described type strains.</title>
        <authorList>
            <person name="Whitman W."/>
        </authorList>
    </citation>
    <scope>NUCLEOTIDE SEQUENCE [LARGE SCALE GENOMIC DNA]</scope>
    <source>
        <strain evidence="10 11">CECT 5862</strain>
    </source>
</reference>
<evidence type="ECO:0000256" key="1">
    <source>
        <dbReference type="ARBA" id="ARBA00004236"/>
    </source>
</evidence>
<proteinExistence type="inferred from homology"/>
<dbReference type="Proteomes" id="UP000570361">
    <property type="component" value="Unassembled WGS sequence"/>
</dbReference>
<evidence type="ECO:0000256" key="3">
    <source>
        <dbReference type="ARBA" id="ARBA00023136"/>
    </source>
</evidence>
<dbReference type="SMART" id="SM00304">
    <property type="entry name" value="HAMP"/>
    <property type="match status" value="1"/>
</dbReference>
<dbReference type="PROSITE" id="PS50111">
    <property type="entry name" value="CHEMOTAXIS_TRANSDUC_2"/>
    <property type="match status" value="1"/>
</dbReference>
<dbReference type="AlphaFoldDB" id="A0A7W5AY69"/>
<dbReference type="SUPFAM" id="SSF58104">
    <property type="entry name" value="Methyl-accepting chemotaxis protein (MCP) signaling domain"/>
    <property type="match status" value="1"/>
</dbReference>
<evidence type="ECO:0000313" key="11">
    <source>
        <dbReference type="Proteomes" id="UP000570361"/>
    </source>
</evidence>
<feature type="domain" description="HAMP" evidence="9">
    <location>
        <begin position="77"/>
        <end position="129"/>
    </location>
</feature>
<keyword evidence="7" id="KW-0812">Transmembrane</keyword>
<evidence type="ECO:0000256" key="2">
    <source>
        <dbReference type="ARBA" id="ARBA00022475"/>
    </source>
</evidence>
<dbReference type="InterPro" id="IPR004089">
    <property type="entry name" value="MCPsignal_dom"/>
</dbReference>
<sequence length="435" mass="47508">MQALIQDRALGEMKTGNADYGGQFVRYAKIPSADWTVSVMDSYADIQAPIQDLAMGMLLIVLVAIVVAVAVGLLLSRSITVPIKRLTERFRQLATGDLTVIADGTYRSEFKDLASSFNIMVEQNKELIMNMNKTIAVLKDSTNHLDESAAQTSRSIHETTTTTLEISTAMESQAEDTEMIVDKFYSFGEKFAGMSGKAQSVKNRADGIIEVFHTSGEVVKELININEKNENEVQKISEVTGKLQESSAQISTITVAIKDIAGQTNLLALNASIEAARAGEHGKGFAVVADEIRKLAEQSSRQSEQINAIISQNLAYVEENNQSVQEIQHISQLQDEYVAKTREAFMTIANHVNDITEQIKSMADEISLMEEDKDTVLESAQTLSASGEEVSASVQEVTATLQDQNAMVQRLAQMVNAIDLLSKELAAAAGKFTIE</sequence>
<evidence type="ECO:0000256" key="7">
    <source>
        <dbReference type="SAM" id="Phobius"/>
    </source>
</evidence>
<dbReference type="GO" id="GO:0005886">
    <property type="term" value="C:plasma membrane"/>
    <property type="evidence" value="ECO:0007669"/>
    <property type="project" value="UniProtKB-SubCell"/>
</dbReference>
<evidence type="ECO:0000256" key="4">
    <source>
        <dbReference type="ARBA" id="ARBA00023224"/>
    </source>
</evidence>
<name>A0A7W5AY69_9BACL</name>
<evidence type="ECO:0000259" key="8">
    <source>
        <dbReference type="PROSITE" id="PS50111"/>
    </source>
</evidence>
<organism evidence="10 11">
    <name type="scientific">Paenibacillus phyllosphaerae</name>
    <dbReference type="NCBI Taxonomy" id="274593"/>
    <lineage>
        <taxon>Bacteria</taxon>
        <taxon>Bacillati</taxon>
        <taxon>Bacillota</taxon>
        <taxon>Bacilli</taxon>
        <taxon>Bacillales</taxon>
        <taxon>Paenibacillaceae</taxon>
        <taxon>Paenibacillus</taxon>
    </lineage>
</organism>
<evidence type="ECO:0000256" key="6">
    <source>
        <dbReference type="PROSITE-ProRule" id="PRU00284"/>
    </source>
</evidence>
<dbReference type="GO" id="GO:0007165">
    <property type="term" value="P:signal transduction"/>
    <property type="evidence" value="ECO:0007669"/>
    <property type="project" value="UniProtKB-KW"/>
</dbReference>
<dbReference type="RefSeq" id="WP_343060540.1">
    <property type="nucleotide sequence ID" value="NZ_JACHXK010000006.1"/>
</dbReference>
<comment type="caution">
    <text evidence="10">The sequence shown here is derived from an EMBL/GenBank/DDBJ whole genome shotgun (WGS) entry which is preliminary data.</text>
</comment>
<dbReference type="SMART" id="SM00283">
    <property type="entry name" value="MA"/>
    <property type="match status" value="1"/>
</dbReference>
<dbReference type="PROSITE" id="PS50885">
    <property type="entry name" value="HAMP"/>
    <property type="match status" value="1"/>
</dbReference>
<feature type="transmembrane region" description="Helical" evidence="7">
    <location>
        <begin position="53"/>
        <end position="75"/>
    </location>
</feature>
<keyword evidence="2" id="KW-1003">Cell membrane</keyword>
<accession>A0A7W5AY69</accession>
<evidence type="ECO:0000256" key="5">
    <source>
        <dbReference type="ARBA" id="ARBA00029447"/>
    </source>
</evidence>
<comment type="subcellular location">
    <subcellularLocation>
        <location evidence="1">Cell membrane</location>
    </subcellularLocation>
</comment>
<keyword evidence="7" id="KW-1133">Transmembrane helix</keyword>
<dbReference type="InterPro" id="IPR003660">
    <property type="entry name" value="HAMP_dom"/>
</dbReference>
<feature type="domain" description="Methyl-accepting transducer" evidence="8">
    <location>
        <begin position="148"/>
        <end position="398"/>
    </location>
</feature>
<dbReference type="Pfam" id="PF00015">
    <property type="entry name" value="MCPsignal"/>
    <property type="match status" value="1"/>
</dbReference>
<dbReference type="CDD" id="cd06225">
    <property type="entry name" value="HAMP"/>
    <property type="match status" value="1"/>
</dbReference>